<dbReference type="SUPFAM" id="SSF57277">
    <property type="entry name" value="Granulin repeat"/>
    <property type="match status" value="2"/>
</dbReference>
<dbReference type="Pfam" id="PF00396">
    <property type="entry name" value="Granulin"/>
    <property type="match status" value="1"/>
</dbReference>
<proteinExistence type="inferred from homology"/>
<reference evidence="6" key="1">
    <citation type="submission" date="2025-08" db="UniProtKB">
        <authorList>
            <consortium name="Ensembl"/>
        </authorList>
    </citation>
    <scope>IDENTIFICATION</scope>
</reference>
<dbReference type="InterPro" id="IPR037277">
    <property type="entry name" value="Granulin_sf"/>
</dbReference>
<dbReference type="OMA" id="RAVPCND"/>
<dbReference type="AlphaFoldDB" id="A0A3Q3B2D5"/>
<dbReference type="InterPro" id="IPR039036">
    <property type="entry name" value="Granulin_fam"/>
</dbReference>
<dbReference type="SMART" id="SM00277">
    <property type="entry name" value="GRAN"/>
    <property type="match status" value="1"/>
</dbReference>
<accession>A0A3Q3B2D5</accession>
<comment type="subcellular location">
    <subcellularLocation>
        <location evidence="1">Secreted</location>
    </subcellularLocation>
</comment>
<dbReference type="PROSITE" id="PS00799">
    <property type="entry name" value="GRANULINS"/>
    <property type="match status" value="1"/>
</dbReference>
<evidence type="ECO:0000313" key="6">
    <source>
        <dbReference type="Ensembl" id="ENSKMAP00000023658.1"/>
    </source>
</evidence>
<dbReference type="InterPro" id="IPR000118">
    <property type="entry name" value="Granulin"/>
</dbReference>
<dbReference type="STRING" id="37003.ENSKMAP00000023658"/>
<evidence type="ECO:0000256" key="4">
    <source>
        <dbReference type="ARBA" id="ARBA00023157"/>
    </source>
</evidence>
<keyword evidence="4" id="KW-1015">Disulfide bond</keyword>
<dbReference type="Gene3D" id="2.10.25.160">
    <property type="entry name" value="Granulin"/>
    <property type="match status" value="2"/>
</dbReference>
<evidence type="ECO:0000313" key="7">
    <source>
        <dbReference type="Proteomes" id="UP000264800"/>
    </source>
</evidence>
<dbReference type="PANTHER" id="PTHR12274:SF3">
    <property type="entry name" value="PROGRANULIN"/>
    <property type="match status" value="1"/>
</dbReference>
<sequence length="149" mass="16026">MKSEVCFSGRAVPCNDSVACADGSTCCKSVRGEWACCPLPEAVCCEDHLHCCPHGTVCNLEAQTCDHSSGGPVTPLLPNTPVFPLPAENRKCEESTSCPGNWTCCQAAGGRWACCPLPQFETWTLFEADFRSTPGPHPVHLEVHTWTSS</sequence>
<dbReference type="Ensembl" id="ENSKMAT00000023958.1">
    <property type="protein sequence ID" value="ENSKMAP00000023658.1"/>
    <property type="gene ID" value="ENSKMAG00000017537.1"/>
</dbReference>
<evidence type="ECO:0000256" key="3">
    <source>
        <dbReference type="ARBA" id="ARBA00022525"/>
    </source>
</evidence>
<keyword evidence="7" id="KW-1185">Reference proteome</keyword>
<keyword evidence="3" id="KW-0964">Secreted</keyword>
<evidence type="ECO:0000259" key="5">
    <source>
        <dbReference type="PROSITE" id="PS00799"/>
    </source>
</evidence>
<dbReference type="GeneTree" id="ENSGT00470000042293"/>
<name>A0A3Q3B2D5_KRYMA</name>
<comment type="similarity">
    <text evidence="2">Belongs to the granulin family.</text>
</comment>
<dbReference type="GO" id="GO:0005576">
    <property type="term" value="C:extracellular region"/>
    <property type="evidence" value="ECO:0007669"/>
    <property type="project" value="UniProtKB-SubCell"/>
</dbReference>
<organism evidence="6 7">
    <name type="scientific">Kryptolebias marmoratus</name>
    <name type="common">Mangrove killifish</name>
    <name type="synonym">Rivulus marmoratus</name>
    <dbReference type="NCBI Taxonomy" id="37003"/>
    <lineage>
        <taxon>Eukaryota</taxon>
        <taxon>Metazoa</taxon>
        <taxon>Chordata</taxon>
        <taxon>Craniata</taxon>
        <taxon>Vertebrata</taxon>
        <taxon>Euteleostomi</taxon>
        <taxon>Actinopterygii</taxon>
        <taxon>Neopterygii</taxon>
        <taxon>Teleostei</taxon>
        <taxon>Neoteleostei</taxon>
        <taxon>Acanthomorphata</taxon>
        <taxon>Ovalentaria</taxon>
        <taxon>Atherinomorphae</taxon>
        <taxon>Cyprinodontiformes</taxon>
        <taxon>Rivulidae</taxon>
        <taxon>Kryptolebias</taxon>
    </lineage>
</organism>
<feature type="domain" description="Granulins" evidence="5">
    <location>
        <begin position="45"/>
        <end position="58"/>
    </location>
</feature>
<dbReference type="Proteomes" id="UP000264800">
    <property type="component" value="Unplaced"/>
</dbReference>
<evidence type="ECO:0000256" key="1">
    <source>
        <dbReference type="ARBA" id="ARBA00004613"/>
    </source>
</evidence>
<protein>
    <recommendedName>
        <fullName evidence="5">Granulins domain-containing protein</fullName>
    </recommendedName>
</protein>
<dbReference type="FunFam" id="2.10.25.160:FF:000001">
    <property type="entry name" value="Granulin precursor"/>
    <property type="match status" value="1"/>
</dbReference>
<evidence type="ECO:0000256" key="2">
    <source>
        <dbReference type="ARBA" id="ARBA00010093"/>
    </source>
</evidence>
<dbReference type="PANTHER" id="PTHR12274">
    <property type="entry name" value="GRANULIN"/>
    <property type="match status" value="1"/>
</dbReference>
<reference evidence="6" key="2">
    <citation type="submission" date="2025-09" db="UniProtKB">
        <authorList>
            <consortium name="Ensembl"/>
        </authorList>
    </citation>
    <scope>IDENTIFICATION</scope>
</reference>